<dbReference type="EMBL" id="RSCD01000006">
    <property type="protein sequence ID" value="RSH92444.1"/>
    <property type="molecule type" value="Genomic_DNA"/>
</dbReference>
<dbReference type="OrthoDB" id="3364175at2759"/>
<accession>A0A427YMW0</accession>
<feature type="compositionally biased region" description="Low complexity" evidence="4">
    <location>
        <begin position="308"/>
        <end position="320"/>
    </location>
</feature>
<protein>
    <recommendedName>
        <fullName evidence="5">Zn(2)-C6 fungal-type domain-containing protein</fullName>
    </recommendedName>
</protein>
<dbReference type="InterPro" id="IPR007219">
    <property type="entry name" value="XnlR_reg_dom"/>
</dbReference>
<dbReference type="GO" id="GO:0005634">
    <property type="term" value="C:nucleus"/>
    <property type="evidence" value="ECO:0007669"/>
    <property type="project" value="UniProtKB-SubCell"/>
</dbReference>
<gene>
    <name evidence="6" type="ORF">EHS25_008859</name>
</gene>
<keyword evidence="7" id="KW-1185">Reference proteome</keyword>
<dbReference type="PROSITE" id="PS00463">
    <property type="entry name" value="ZN2_CY6_FUNGAL_1"/>
    <property type="match status" value="1"/>
</dbReference>
<dbReference type="InterPro" id="IPR001138">
    <property type="entry name" value="Zn2Cys6_DnaBD"/>
</dbReference>
<evidence type="ECO:0000256" key="1">
    <source>
        <dbReference type="ARBA" id="ARBA00004123"/>
    </source>
</evidence>
<dbReference type="GO" id="GO:0003677">
    <property type="term" value="F:DNA binding"/>
    <property type="evidence" value="ECO:0007669"/>
    <property type="project" value="InterPro"/>
</dbReference>
<dbReference type="GO" id="GO:0008270">
    <property type="term" value="F:zinc ion binding"/>
    <property type="evidence" value="ECO:0007669"/>
    <property type="project" value="InterPro"/>
</dbReference>
<feature type="compositionally biased region" description="Low complexity" evidence="4">
    <location>
        <begin position="1033"/>
        <end position="1049"/>
    </location>
</feature>
<feature type="region of interest" description="Disordered" evidence="4">
    <location>
        <begin position="1"/>
        <end position="136"/>
    </location>
</feature>
<dbReference type="CDD" id="cd00067">
    <property type="entry name" value="GAL4"/>
    <property type="match status" value="1"/>
</dbReference>
<dbReference type="InterPro" id="IPR050613">
    <property type="entry name" value="Sec_Metabolite_Reg"/>
</dbReference>
<feature type="compositionally biased region" description="Pro residues" evidence="4">
    <location>
        <begin position="1"/>
        <end position="14"/>
    </location>
</feature>
<dbReference type="Pfam" id="PF00172">
    <property type="entry name" value="Zn_clus"/>
    <property type="match status" value="1"/>
</dbReference>
<organism evidence="6 7">
    <name type="scientific">Saitozyma podzolica</name>
    <dbReference type="NCBI Taxonomy" id="1890683"/>
    <lineage>
        <taxon>Eukaryota</taxon>
        <taxon>Fungi</taxon>
        <taxon>Dikarya</taxon>
        <taxon>Basidiomycota</taxon>
        <taxon>Agaricomycotina</taxon>
        <taxon>Tremellomycetes</taxon>
        <taxon>Tremellales</taxon>
        <taxon>Trimorphomycetaceae</taxon>
        <taxon>Saitozyma</taxon>
    </lineage>
</organism>
<sequence>MSRPPPSTAFPPVPRGGQQIPPFPQLLHLKDSPPVRRTSGENTPIHGGPSGTGTPSQTSHPPLRSSFGTPSAPSGPLPHPILAGLGGGDRSSAGPEDAGSIAASPEADDDDDTGDHGNGGAAGDEKKRRPHATRRRVVQSCSECRRRKIKCDKKFPCGPCILRSDQARCHEVGMAEKNVVASSFATTGDLAQVAHRLDALEAALVKTGALLPADLEHFLRTMRAGEYGLEGHLDGEKRVKMEHPGPTTADQETVDDTEGAALTLEHLAFGRSRVEGSHSIPHFGSRVVSSVSRSAPNNNYHLARSSLSHGAGVSPSGSGSPNEHRKPSGPAETLGSARGSIPGGKSYAETLTPEERAMRIDALLDLIGPTDVFDLFYRRTEVALRALTKVLPTKERGEMLVKAYLEKVDWLHRCLHIPTFLRQCADLWALPQDAVVHEIALPFVGLYFTVCTLGMQFMETSEVAKHFTPEEAETLPDLWFNAARSALWAADFMGTHTTEGLQCLILLGVFMNNRDRGEAAWALLGAAIKGLGLSRLGAEQQSVEGKPLPMWTGRWESLIQREVGRRIWWNLVFLDWALAPSYNFSCSIHPDQIKTALPANIEDEDLTDDQPLNAQPLNVRTGMSFSLARIKFAEITHRQIWQANNASHPPYSFILSVDGELRKAMMELPAFFQPDPSDRNGPPSQDPKSLVQYYEKIMLNLAIHSRMLRLHRPWLSRGYEDERFAYSKEQCIRAARASLRMMSDNNGTAAFLEKWWIPLFYVSVSGLVVIIDLLRTNKRDMHSIETEQKINEVKGALGQMRMIADVSHPSRAAVRVMDFLLAEVEERRRPGTSSLGKRKATSPSPDADDGLQRAVKKLIQQAALEAESPSQPSTGTPTSNARQSISPYQDASRERPVFDAYPAPTQAIAPSFTFEPMTQPGANGRPGGPGMPQDGQGVAGLQVPASQTYQQLSPFTFPIDTTTNSYAPPNMAFLAPTQTPQLDPAVESMLANYFPQNPQSNAGGMAGPATVPQIPDDFLSRVFSFSWENNNANNAANGQGNANGNNAGNNGRGQGQGGMGGAGQINGGPGGLDALGGFGAPGMPFEQWGSGGWMA</sequence>
<evidence type="ECO:0000256" key="3">
    <source>
        <dbReference type="ARBA" id="ARBA00023242"/>
    </source>
</evidence>
<dbReference type="Pfam" id="PF04082">
    <property type="entry name" value="Fungal_trans"/>
    <property type="match status" value="1"/>
</dbReference>
<evidence type="ECO:0000313" key="6">
    <source>
        <dbReference type="EMBL" id="RSH92444.1"/>
    </source>
</evidence>
<comment type="subcellular location">
    <subcellularLocation>
        <location evidence="1">Nucleus</location>
    </subcellularLocation>
</comment>
<feature type="compositionally biased region" description="Polar residues" evidence="4">
    <location>
        <begin position="880"/>
        <end position="889"/>
    </location>
</feature>
<comment type="caution">
    <text evidence="6">The sequence shown here is derived from an EMBL/GenBank/DDBJ whole genome shotgun (WGS) entry which is preliminary data.</text>
</comment>
<keyword evidence="3" id="KW-0539">Nucleus</keyword>
<feature type="region of interest" description="Disordered" evidence="4">
    <location>
        <begin position="910"/>
        <end position="939"/>
    </location>
</feature>
<name>A0A427YMW0_9TREE</name>
<dbReference type="PANTHER" id="PTHR31001:SF76">
    <property type="entry name" value="ZN(2)-C6 FUNGAL-TYPE DOMAIN-CONTAINING PROTEIN"/>
    <property type="match status" value="1"/>
</dbReference>
<feature type="region of interest" description="Disordered" evidence="4">
    <location>
        <begin position="299"/>
        <end position="347"/>
    </location>
</feature>
<dbReference type="InterPro" id="IPR036864">
    <property type="entry name" value="Zn2-C6_fun-type_DNA-bd_sf"/>
</dbReference>
<dbReference type="SUPFAM" id="SSF57701">
    <property type="entry name" value="Zn2/Cys6 DNA-binding domain"/>
    <property type="match status" value="1"/>
</dbReference>
<feature type="region of interest" description="Disordered" evidence="4">
    <location>
        <begin position="1033"/>
        <end position="1068"/>
    </location>
</feature>
<dbReference type="PANTHER" id="PTHR31001">
    <property type="entry name" value="UNCHARACTERIZED TRANSCRIPTIONAL REGULATORY PROTEIN"/>
    <property type="match status" value="1"/>
</dbReference>
<evidence type="ECO:0000259" key="5">
    <source>
        <dbReference type="PROSITE" id="PS50048"/>
    </source>
</evidence>
<feature type="region of interest" description="Disordered" evidence="4">
    <location>
        <begin position="864"/>
        <end position="892"/>
    </location>
</feature>
<evidence type="ECO:0000313" key="7">
    <source>
        <dbReference type="Proteomes" id="UP000279259"/>
    </source>
</evidence>
<dbReference type="GO" id="GO:0000981">
    <property type="term" value="F:DNA-binding transcription factor activity, RNA polymerase II-specific"/>
    <property type="evidence" value="ECO:0007669"/>
    <property type="project" value="InterPro"/>
</dbReference>
<dbReference type="GO" id="GO:0006351">
    <property type="term" value="P:DNA-templated transcription"/>
    <property type="evidence" value="ECO:0007669"/>
    <property type="project" value="InterPro"/>
</dbReference>
<feature type="compositionally biased region" description="Low complexity" evidence="4">
    <location>
        <begin position="43"/>
        <end position="62"/>
    </location>
</feature>
<feature type="compositionally biased region" description="Low complexity" evidence="4">
    <location>
        <begin position="868"/>
        <end position="879"/>
    </location>
</feature>
<evidence type="ECO:0000256" key="2">
    <source>
        <dbReference type="ARBA" id="ARBA00022723"/>
    </source>
</evidence>
<dbReference type="Proteomes" id="UP000279259">
    <property type="component" value="Unassembled WGS sequence"/>
</dbReference>
<dbReference type="SMART" id="SM00066">
    <property type="entry name" value="GAL4"/>
    <property type="match status" value="1"/>
</dbReference>
<dbReference type="Gene3D" id="4.10.240.10">
    <property type="entry name" value="Zn(2)-C6 fungal-type DNA-binding domain"/>
    <property type="match status" value="1"/>
</dbReference>
<feature type="region of interest" description="Disordered" evidence="4">
    <location>
        <begin position="827"/>
        <end position="852"/>
    </location>
</feature>
<feature type="domain" description="Zn(2)-C6 fungal-type" evidence="5">
    <location>
        <begin position="140"/>
        <end position="169"/>
    </location>
</feature>
<dbReference type="AlphaFoldDB" id="A0A427YMW0"/>
<dbReference type="CDD" id="cd12148">
    <property type="entry name" value="fungal_TF_MHR"/>
    <property type="match status" value="1"/>
</dbReference>
<dbReference type="STRING" id="1890683.A0A427YMW0"/>
<proteinExistence type="predicted"/>
<keyword evidence="2" id="KW-0479">Metal-binding</keyword>
<evidence type="ECO:0000256" key="4">
    <source>
        <dbReference type="SAM" id="MobiDB-lite"/>
    </source>
</evidence>
<reference evidence="6 7" key="1">
    <citation type="submission" date="2018-11" db="EMBL/GenBank/DDBJ databases">
        <title>Genome sequence of Saitozyma podzolica DSM 27192.</title>
        <authorList>
            <person name="Aliyu H."/>
            <person name="Gorte O."/>
            <person name="Ochsenreither K."/>
        </authorList>
    </citation>
    <scope>NUCLEOTIDE SEQUENCE [LARGE SCALE GENOMIC DNA]</scope>
    <source>
        <strain evidence="6 7">DSM 27192</strain>
    </source>
</reference>
<dbReference type="PROSITE" id="PS50048">
    <property type="entry name" value="ZN2_CY6_FUNGAL_2"/>
    <property type="match status" value="1"/>
</dbReference>
<feature type="compositionally biased region" description="Gly residues" evidence="4">
    <location>
        <begin position="1050"/>
        <end position="1068"/>
    </location>
</feature>